<keyword evidence="2" id="KW-1185">Reference proteome</keyword>
<sequence length="221" mass="25573">MIPEQLYRGDSDNQNKRNLRYTFSRQQFCTNLIKGGVGRIIFSEPIMDLVNTHILSRFENSHFLSFTESRTSAMRYGLNLMTDDEVAIDECSVPYYNEEADWDFAVLTLKTSALSIVNNPAPGIFECTYTPILKEFARFGVYRVFLIDVHKALSINDVDKYNVALEYSSFDREWLLLPATPKEFNLGKVEYSAILDGACFEIPELFIIDREKFNVYNTLNY</sequence>
<reference evidence="1 2" key="1">
    <citation type="submission" date="2016-07" db="EMBL/GenBank/DDBJ databases">
        <title>Revisiting the Taxonomy of the Elizabethkingia Genus based on Whole-Genome Sequencing, Optical Mapping, and MALDI-TOF.</title>
        <authorList>
            <person name="Nicholson A.C."/>
        </authorList>
    </citation>
    <scope>NUCLEOTIDE SEQUENCE [LARGE SCALE GENOMIC DNA]</scope>
    <source>
        <strain evidence="1 2">C1558</strain>
    </source>
</reference>
<comment type="caution">
    <text evidence="1">The sequence shown here is derived from an EMBL/GenBank/DDBJ whole genome shotgun (WGS) entry which is preliminary data.</text>
</comment>
<organism evidence="1 2">
    <name type="scientific">Elizabethkingia ursingii</name>
    <dbReference type="NCBI Taxonomy" id="1756150"/>
    <lineage>
        <taxon>Bacteria</taxon>
        <taxon>Pseudomonadati</taxon>
        <taxon>Bacteroidota</taxon>
        <taxon>Flavobacteriia</taxon>
        <taxon>Flavobacteriales</taxon>
        <taxon>Weeksellaceae</taxon>
        <taxon>Elizabethkingia</taxon>
    </lineage>
</organism>
<evidence type="ECO:0000313" key="1">
    <source>
        <dbReference type="EMBL" id="OPB94407.1"/>
    </source>
</evidence>
<gene>
    <name evidence="1" type="ORF">BB021_17515</name>
</gene>
<protein>
    <submittedName>
        <fullName evidence="1">Uncharacterized protein</fullName>
    </submittedName>
</protein>
<proteinExistence type="predicted"/>
<dbReference type="Proteomes" id="UP000190016">
    <property type="component" value="Unassembled WGS sequence"/>
</dbReference>
<dbReference type="EMBL" id="MBDS01000001">
    <property type="protein sequence ID" value="OPB94407.1"/>
    <property type="molecule type" value="Genomic_DNA"/>
</dbReference>
<evidence type="ECO:0000313" key="2">
    <source>
        <dbReference type="Proteomes" id="UP000190016"/>
    </source>
</evidence>
<name>A0ABX3NDM7_9FLAO</name>
<dbReference type="RefSeq" id="WP_078777618.1">
    <property type="nucleotide sequence ID" value="NZ_MBDS01000001.1"/>
</dbReference>
<accession>A0ABX3NDM7</accession>